<feature type="domain" description="ATP-dependent DNA ligase family profile" evidence="23">
    <location>
        <begin position="105"/>
        <end position="259"/>
    </location>
</feature>
<accession>A0AAE3LT78</accession>
<evidence type="ECO:0000256" key="13">
    <source>
        <dbReference type="ARBA" id="ARBA00022932"/>
    </source>
</evidence>
<dbReference type="NCBIfam" id="NF007211">
    <property type="entry name" value="PRK09633.1"/>
    <property type="match status" value="1"/>
</dbReference>
<keyword evidence="9" id="KW-0227">DNA damage</keyword>
<comment type="similarity">
    <text evidence="21">In the C-terminal section; belongs to the ATP-dependent DNA ligase family.</text>
</comment>
<dbReference type="PROSITE" id="PS00333">
    <property type="entry name" value="DNA_LIGASE_A2"/>
    <property type="match status" value="1"/>
</dbReference>
<dbReference type="GO" id="GO:0006281">
    <property type="term" value="P:DNA repair"/>
    <property type="evidence" value="ECO:0007669"/>
    <property type="project" value="UniProtKB-KW"/>
</dbReference>
<evidence type="ECO:0000256" key="16">
    <source>
        <dbReference type="ARBA" id="ARBA00023204"/>
    </source>
</evidence>
<dbReference type="SUPFAM" id="SSF56091">
    <property type="entry name" value="DNA ligase/mRNA capping enzyme, catalytic domain"/>
    <property type="match status" value="1"/>
</dbReference>
<evidence type="ECO:0000256" key="3">
    <source>
        <dbReference type="ARBA" id="ARBA00022598"/>
    </source>
</evidence>
<comment type="similarity">
    <text evidence="22">In the N-terminal section; belongs to the LigD polymerase family.</text>
</comment>
<gene>
    <name evidence="24" type="ORF">OEV98_08525</name>
</gene>
<evidence type="ECO:0000313" key="25">
    <source>
        <dbReference type="Proteomes" id="UP001209318"/>
    </source>
</evidence>
<proteinExistence type="inferred from homology"/>
<keyword evidence="17" id="KW-0464">Manganese</keyword>
<dbReference type="AlphaFoldDB" id="A0AAE3LT78"/>
<dbReference type="Gene3D" id="3.90.920.10">
    <property type="entry name" value="DNA primase, PRIM domain"/>
    <property type="match status" value="1"/>
</dbReference>
<evidence type="ECO:0000256" key="22">
    <source>
        <dbReference type="ARBA" id="ARBA00049990"/>
    </source>
</evidence>
<comment type="catalytic activity">
    <reaction evidence="20">
        <text>ATP + (deoxyribonucleotide)n-3'-hydroxyl + 5'-phospho-(deoxyribonucleotide)m = (deoxyribonucleotide)n+m + AMP + diphosphate.</text>
        <dbReference type="EC" id="6.5.1.1"/>
    </reaction>
</comment>
<evidence type="ECO:0000256" key="9">
    <source>
        <dbReference type="ARBA" id="ARBA00022763"/>
    </source>
</evidence>
<dbReference type="InterPro" id="IPR014145">
    <property type="entry name" value="LigD_pol_dom"/>
</dbReference>
<dbReference type="NCBIfam" id="TIGR02776">
    <property type="entry name" value="NHEJ_ligase_prk"/>
    <property type="match status" value="1"/>
</dbReference>
<dbReference type="GO" id="GO:0003887">
    <property type="term" value="F:DNA-directed DNA polymerase activity"/>
    <property type="evidence" value="ECO:0007669"/>
    <property type="project" value="UniProtKB-KW"/>
</dbReference>
<evidence type="ECO:0000256" key="20">
    <source>
        <dbReference type="ARBA" id="ARBA00034003"/>
    </source>
</evidence>
<keyword evidence="15" id="KW-0233">DNA recombination</keyword>
<evidence type="ECO:0000256" key="4">
    <source>
        <dbReference type="ARBA" id="ARBA00022679"/>
    </source>
</evidence>
<protein>
    <recommendedName>
        <fullName evidence="2">DNA ligase (ATP)</fullName>
        <ecNumber evidence="2">6.5.1.1</ecNumber>
    </recommendedName>
    <alternativeName>
        <fullName evidence="19">NHEJ DNA polymerase</fullName>
    </alternativeName>
</protein>
<dbReference type="Gene3D" id="3.30.470.30">
    <property type="entry name" value="DNA ligase/mRNA capping enzyme"/>
    <property type="match status" value="1"/>
</dbReference>
<keyword evidence="12" id="KW-0067">ATP-binding</keyword>
<dbReference type="Pfam" id="PF01068">
    <property type="entry name" value="DNA_ligase_A_M"/>
    <property type="match status" value="1"/>
</dbReference>
<evidence type="ECO:0000313" key="24">
    <source>
        <dbReference type="EMBL" id="MCU9613603.1"/>
    </source>
</evidence>
<evidence type="ECO:0000256" key="15">
    <source>
        <dbReference type="ARBA" id="ARBA00023172"/>
    </source>
</evidence>
<keyword evidence="14" id="KW-0238">DNA-binding</keyword>
<dbReference type="InterPro" id="IPR016059">
    <property type="entry name" value="DNA_ligase_ATP-dep_CS"/>
</dbReference>
<dbReference type="RefSeq" id="WP_263072844.1">
    <property type="nucleotide sequence ID" value="NZ_JAOUSF010000003.1"/>
</dbReference>
<dbReference type="PANTHER" id="PTHR42705">
    <property type="entry name" value="BIFUNCTIONAL NON-HOMOLOGOUS END JOINING PROTEIN LIGD"/>
    <property type="match status" value="1"/>
</dbReference>
<evidence type="ECO:0000256" key="1">
    <source>
        <dbReference type="ARBA" id="ARBA00001936"/>
    </source>
</evidence>
<keyword evidence="18" id="KW-0511">Multifunctional enzyme</keyword>
<evidence type="ECO:0000256" key="17">
    <source>
        <dbReference type="ARBA" id="ARBA00023211"/>
    </source>
</evidence>
<evidence type="ECO:0000256" key="2">
    <source>
        <dbReference type="ARBA" id="ARBA00012727"/>
    </source>
</evidence>
<keyword evidence="13" id="KW-0239">DNA-directed DNA polymerase</keyword>
<evidence type="ECO:0000259" key="23">
    <source>
        <dbReference type="PROSITE" id="PS50160"/>
    </source>
</evidence>
<keyword evidence="7" id="KW-0479">Metal-binding</keyword>
<keyword evidence="4" id="KW-0808">Transferase</keyword>
<dbReference type="GO" id="GO:0004527">
    <property type="term" value="F:exonuclease activity"/>
    <property type="evidence" value="ECO:0007669"/>
    <property type="project" value="UniProtKB-KW"/>
</dbReference>
<dbReference type="InterPro" id="IPR012310">
    <property type="entry name" value="DNA_ligase_ATP-dep_cent"/>
</dbReference>
<evidence type="ECO:0000256" key="14">
    <source>
        <dbReference type="ARBA" id="ARBA00023125"/>
    </source>
</evidence>
<evidence type="ECO:0000256" key="7">
    <source>
        <dbReference type="ARBA" id="ARBA00022723"/>
    </source>
</evidence>
<organism evidence="24 25">
    <name type="scientific">Perspicuibacillus lycopersici</name>
    <dbReference type="NCBI Taxonomy" id="1325689"/>
    <lineage>
        <taxon>Bacteria</taxon>
        <taxon>Bacillati</taxon>
        <taxon>Bacillota</taxon>
        <taxon>Bacilli</taxon>
        <taxon>Bacillales</taxon>
        <taxon>Bacillaceae</taxon>
        <taxon>Perspicuibacillus</taxon>
    </lineage>
</organism>
<keyword evidence="10" id="KW-0378">Hydrolase</keyword>
<evidence type="ECO:0000256" key="21">
    <source>
        <dbReference type="ARBA" id="ARBA00049981"/>
    </source>
</evidence>
<comment type="cofactor">
    <cofactor evidence="1">
        <name>Mn(2+)</name>
        <dbReference type="ChEBI" id="CHEBI:29035"/>
    </cofactor>
</comment>
<dbReference type="Proteomes" id="UP001209318">
    <property type="component" value="Unassembled WGS sequence"/>
</dbReference>
<dbReference type="PANTHER" id="PTHR42705:SF2">
    <property type="entry name" value="BIFUNCTIONAL NON-HOMOLOGOUS END JOINING PROTEIN LIGD"/>
    <property type="match status" value="1"/>
</dbReference>
<dbReference type="NCBIfam" id="TIGR02779">
    <property type="entry name" value="NHEJ_ligase_lig"/>
    <property type="match status" value="1"/>
</dbReference>
<keyword evidence="6" id="KW-0540">Nuclease</keyword>
<dbReference type="PROSITE" id="PS50160">
    <property type="entry name" value="DNA_LIGASE_A3"/>
    <property type="match status" value="1"/>
</dbReference>
<dbReference type="CDD" id="cd07906">
    <property type="entry name" value="Adenylation_DNA_ligase_LigD_LigC"/>
    <property type="match status" value="1"/>
</dbReference>
<keyword evidence="25" id="KW-1185">Reference proteome</keyword>
<keyword evidence="11" id="KW-0269">Exonuclease</keyword>
<evidence type="ECO:0000256" key="10">
    <source>
        <dbReference type="ARBA" id="ARBA00022801"/>
    </source>
</evidence>
<reference evidence="24" key="1">
    <citation type="submission" date="2022-10" db="EMBL/GenBank/DDBJ databases">
        <title>Description of Fervidibacillus gen. nov. in the family Fervidibacillaceae fam. nov. with two species, Fervidibacillus albus sp. nov., and Fervidibacillus halotolerans sp. nov., isolated from tidal flat sediments.</title>
        <authorList>
            <person name="Kwon K.K."/>
            <person name="Yang S.-H."/>
        </authorList>
    </citation>
    <scope>NUCLEOTIDE SEQUENCE</scope>
    <source>
        <strain evidence="24">JCM 19140</strain>
    </source>
</reference>
<comment type="caution">
    <text evidence="24">The sequence shown here is derived from an EMBL/GenBank/DDBJ whole genome shotgun (WGS) entry which is preliminary data.</text>
</comment>
<evidence type="ECO:0000256" key="12">
    <source>
        <dbReference type="ARBA" id="ARBA00022840"/>
    </source>
</evidence>
<keyword evidence="5" id="KW-0548">Nucleotidyltransferase</keyword>
<keyword evidence="8" id="KW-0547">Nucleotide-binding</keyword>
<keyword evidence="16" id="KW-0234">DNA repair</keyword>
<dbReference type="GO" id="GO:0046872">
    <property type="term" value="F:metal ion binding"/>
    <property type="evidence" value="ECO:0007669"/>
    <property type="project" value="UniProtKB-KW"/>
</dbReference>
<evidence type="ECO:0000256" key="6">
    <source>
        <dbReference type="ARBA" id="ARBA00022722"/>
    </source>
</evidence>
<keyword evidence="3 24" id="KW-0436">Ligase</keyword>
<sequence length="611" mass="71050">MKPMLPSLTFDIPLGEEWVYETKYDGFRAMLEIGDSIKMISRNGKNLLSQFPEANHFFLQWKDVLQEHLPIILDGELAVLVNPYKSAFSLIQTRGRLRAAKNIEQSMNNNRCTFLAFDLLMYQGKQITGKTFMERKMLLQSICKQLQFPLHPNSQDKTFIQFIPYHANFQTLWKMVKQYDGEGIIAKHKNSKWEDGKRTSLWLKYKNWKKVQCVITAYEKNNGFFHVAVFHSDELVPIGLFKNGMTKEEMSALLQVIRANAIKENDQFIYVSPTICLELNYLELYENALREPYFSKFLFSTHPSECTLDKMKGNDKNLPIEITHPDKPLWKKNPITKIDYIHYLKDIYPYIQPFLSNRNLTVIRYPHGTFGEAFFQKNCPDYAPDFVETNFEDGINYIVCNNIETYLWLGNQLAIEFHLPYRTVGKSHPKEIVIDLDPPTKNDFPLAVEAALFIKEDIIDKLGLEGFIKVSGNRGLQIYFPLAEDKPISWDEARLFTEFIANYIIAKNDKHFTIERLKKNRGNKLYIDYVQHAEGKTIISPFSLRGNENAGVAAPIFWEELADDKLTPDGFSMQSVLNRIKEKGNPFEKFFQAANSEQLQEVLQFLKKNHS</sequence>
<dbReference type="InterPro" id="IPR014143">
    <property type="entry name" value="NHEJ_ligase_prk"/>
</dbReference>
<evidence type="ECO:0000256" key="8">
    <source>
        <dbReference type="ARBA" id="ARBA00022741"/>
    </source>
</evidence>
<dbReference type="InterPro" id="IPR052171">
    <property type="entry name" value="NHEJ_LigD"/>
</dbReference>
<dbReference type="NCBIfam" id="TIGR02778">
    <property type="entry name" value="ligD_pol"/>
    <property type="match status" value="1"/>
</dbReference>
<evidence type="ECO:0000256" key="18">
    <source>
        <dbReference type="ARBA" id="ARBA00023268"/>
    </source>
</evidence>
<dbReference type="GO" id="GO:0006310">
    <property type="term" value="P:DNA recombination"/>
    <property type="evidence" value="ECO:0007669"/>
    <property type="project" value="UniProtKB-KW"/>
</dbReference>
<dbReference type="InterPro" id="IPR014146">
    <property type="entry name" value="LigD_ligase_dom"/>
</dbReference>
<dbReference type="EC" id="6.5.1.1" evidence="2"/>
<dbReference type="Pfam" id="PF21686">
    <property type="entry name" value="LigD_Prim-Pol"/>
    <property type="match status" value="1"/>
</dbReference>
<dbReference type="EMBL" id="JAOUSF010000003">
    <property type="protein sequence ID" value="MCU9613603.1"/>
    <property type="molecule type" value="Genomic_DNA"/>
</dbReference>
<evidence type="ECO:0000256" key="11">
    <source>
        <dbReference type="ARBA" id="ARBA00022839"/>
    </source>
</evidence>
<evidence type="ECO:0000256" key="5">
    <source>
        <dbReference type="ARBA" id="ARBA00022695"/>
    </source>
</evidence>
<evidence type="ECO:0000256" key="19">
    <source>
        <dbReference type="ARBA" id="ARBA00029943"/>
    </source>
</evidence>
<name>A0AAE3LT78_9BACI</name>
<dbReference type="GO" id="GO:0003677">
    <property type="term" value="F:DNA binding"/>
    <property type="evidence" value="ECO:0007669"/>
    <property type="project" value="UniProtKB-KW"/>
</dbReference>
<dbReference type="PROSITE" id="PS00697">
    <property type="entry name" value="DNA_LIGASE_A1"/>
    <property type="match status" value="1"/>
</dbReference>
<dbReference type="GO" id="GO:0003910">
    <property type="term" value="F:DNA ligase (ATP) activity"/>
    <property type="evidence" value="ECO:0007669"/>
    <property type="project" value="UniProtKB-EC"/>
</dbReference>
<dbReference type="GO" id="GO:0005524">
    <property type="term" value="F:ATP binding"/>
    <property type="evidence" value="ECO:0007669"/>
    <property type="project" value="UniProtKB-KW"/>
</dbReference>